<keyword evidence="2" id="KW-1185">Reference proteome</keyword>
<evidence type="ECO:0000313" key="2">
    <source>
        <dbReference type="Proteomes" id="UP001153332"/>
    </source>
</evidence>
<gene>
    <name evidence="1" type="ORF">O1611_g6283</name>
</gene>
<dbReference type="EMBL" id="JAPUUL010001459">
    <property type="protein sequence ID" value="KAJ8127354.1"/>
    <property type="molecule type" value="Genomic_DNA"/>
</dbReference>
<proteinExistence type="predicted"/>
<accession>A0ACC2JIM8</accession>
<sequence length="1040" mass="117291">MANSSSPAPSVSEAFHITRRVSSKGPTQKEDTQGLIELVTKVGMKCWRLPDSVRTGIDHFLQTESEEEDDDIDRDNNVARRDMLESMKKDTANVLSQEAYTSFATKHYSSVSHSIHEDQEDGKGVYLEKTLLYLLIDRFGEAGWETMVLLKLILDVAEAMRIPILKATGSGGNTCLHRAIWNDNGLPYVEFICSVLEDKDLQDVIAVENDYGQSCIDFTIAQLFEVSNSPRNRAFKQAWSSKLQILKQLIPKASRETLAKQQTMKTDKEFHRIGNLPLHNLVHIDLCKGLVSMCPIPEPDCPKCRNSKLASISAENRSIYLGIIDAMVDKYPDALRKMNDQKQSPFLYHCYTRSLNDTAQDWDRLEFESICHDPVDPGYQPNRAQPPAEPIPTTKDADHDAEAGDGTKPTREKQDKNPARTHKGPVRGLSKEVAIMVSQKLLELCLAQKTFSEVCDSSFGQKFPSSELAFKAAPLTDKTIVLHKNLPLEPMLACVELNLNDSRATVFSDVMSSLNRKVRETRVQKFFRWLRCERGVKKIVKLVVYDHPQMPCKDEVIKNCLQHFDIRYLDWNKEDLAIDMIHSVAPNLQELWLTWSGRKSTLFGWGNEKHGLRLLKQLGTLYVCISGEWEAQDTNERNFEQFKTDLQEAGNMHSLEVKDGYQIAHGADEQYPRLELHGPKDGDFWIDAITAFRKALMKSIGKSGKQSENKIKSSMNRAVKVAIIDDGVDLADLSTTEYVTEGWYPDRRAPDRGHMNAWYISEKKHGTEMAKLIQLVWPFLNLYVAKLDTKMRVYKSVAASAAEAVEQAIKNGVNVISMSWTIYNSRGRNDDDVTRLMDALRRAEDANIIMFCACQDSGYSGHREPYPATSCNSKTMKRIGSAGAYGERSEYVNPKEVDYLFPGEVAMSQEKVCSGSSAATALAAGLAGLILWCCALQTRGTGDEKPKPTVRTNSTHQDHTPHKTANSKAMMSPETTGPINFQNHDRMYRLFDNLRSSEENPLVNITPLLRNAAKKDDPAKELVRLCAMKSYKYSDKHMPM</sequence>
<comment type="caution">
    <text evidence="1">The sequence shown here is derived from an EMBL/GenBank/DDBJ whole genome shotgun (WGS) entry which is preliminary data.</text>
</comment>
<reference evidence="1" key="1">
    <citation type="submission" date="2022-12" db="EMBL/GenBank/DDBJ databases">
        <title>Genome Sequence of Lasiodiplodia mahajangana.</title>
        <authorList>
            <person name="Buettner E."/>
        </authorList>
    </citation>
    <scope>NUCLEOTIDE SEQUENCE</scope>
    <source>
        <strain evidence="1">VT137</strain>
    </source>
</reference>
<organism evidence="1 2">
    <name type="scientific">Lasiodiplodia mahajangana</name>
    <dbReference type="NCBI Taxonomy" id="1108764"/>
    <lineage>
        <taxon>Eukaryota</taxon>
        <taxon>Fungi</taxon>
        <taxon>Dikarya</taxon>
        <taxon>Ascomycota</taxon>
        <taxon>Pezizomycotina</taxon>
        <taxon>Dothideomycetes</taxon>
        <taxon>Dothideomycetes incertae sedis</taxon>
        <taxon>Botryosphaeriales</taxon>
        <taxon>Botryosphaeriaceae</taxon>
        <taxon>Lasiodiplodia</taxon>
    </lineage>
</organism>
<name>A0ACC2JIM8_9PEZI</name>
<evidence type="ECO:0000313" key="1">
    <source>
        <dbReference type="EMBL" id="KAJ8127354.1"/>
    </source>
</evidence>
<protein>
    <submittedName>
        <fullName evidence="1">Uncharacterized protein</fullName>
    </submittedName>
</protein>
<dbReference type="Proteomes" id="UP001153332">
    <property type="component" value="Unassembled WGS sequence"/>
</dbReference>